<dbReference type="GO" id="GO:0003677">
    <property type="term" value="F:DNA binding"/>
    <property type="evidence" value="ECO:0007669"/>
    <property type="project" value="InterPro"/>
</dbReference>
<evidence type="ECO:0000259" key="2">
    <source>
        <dbReference type="Pfam" id="PF11427"/>
    </source>
</evidence>
<comment type="subcellular location">
    <subcellularLocation>
        <location evidence="1">Nucleus</location>
    </subcellularLocation>
</comment>
<dbReference type="WBParaSite" id="HPBE_0000442201-mRNA-1">
    <property type="protein sequence ID" value="HPBE_0000442201-mRNA-1"/>
    <property type="gene ID" value="HPBE_0000442201"/>
</dbReference>
<evidence type="ECO:0000313" key="3">
    <source>
        <dbReference type="EMBL" id="VDO61193.1"/>
    </source>
</evidence>
<organism evidence="4 5">
    <name type="scientific">Heligmosomoides polygyrus</name>
    <name type="common">Parasitic roundworm</name>
    <dbReference type="NCBI Taxonomy" id="6339"/>
    <lineage>
        <taxon>Eukaryota</taxon>
        <taxon>Metazoa</taxon>
        <taxon>Ecdysozoa</taxon>
        <taxon>Nematoda</taxon>
        <taxon>Chromadorea</taxon>
        <taxon>Rhabditida</taxon>
        <taxon>Rhabditina</taxon>
        <taxon>Rhabditomorpha</taxon>
        <taxon>Strongyloidea</taxon>
        <taxon>Heligmosomidae</taxon>
        <taxon>Heligmosomoides</taxon>
    </lineage>
</organism>
<dbReference type="GO" id="GO:0005634">
    <property type="term" value="C:nucleus"/>
    <property type="evidence" value="ECO:0007669"/>
    <property type="project" value="UniProtKB-SubCell"/>
</dbReference>
<proteinExistence type="predicted"/>
<dbReference type="SUPFAM" id="SSF46689">
    <property type="entry name" value="Homeodomain-like"/>
    <property type="match status" value="1"/>
</dbReference>
<accession>A0A3P7Y8F3</accession>
<dbReference type="EMBL" id="UZAH01025313">
    <property type="protein sequence ID" value="VDO61193.1"/>
    <property type="molecule type" value="Genomic_DNA"/>
</dbReference>
<keyword evidence="4" id="KW-1185">Reference proteome</keyword>
<dbReference type="InterPro" id="IPR009057">
    <property type="entry name" value="Homeodomain-like_sf"/>
</dbReference>
<sequence length="114" mass="13205">MPVTFHPVKTTLLCIDFAIIYYPNTNTSRGTRLPVKKQAQVRALYQAGHSTRKIAAQLRRFRCAVSNYLKGPVEERKKKAMEESQRLEDLLCSLDKMFNAFDDSCRTRRLRPAK</sequence>
<evidence type="ECO:0000313" key="5">
    <source>
        <dbReference type="WBParaSite" id="HPBE_0000442201-mRNA-1"/>
    </source>
</evidence>
<dbReference type="AlphaFoldDB" id="A0A183FDR2"/>
<name>A0A183FDR2_HELPZ</name>
<accession>A0A183FDR2</accession>
<evidence type="ECO:0000313" key="4">
    <source>
        <dbReference type="Proteomes" id="UP000050761"/>
    </source>
</evidence>
<dbReference type="Proteomes" id="UP000050761">
    <property type="component" value="Unassembled WGS sequence"/>
</dbReference>
<reference evidence="3 4" key="1">
    <citation type="submission" date="2018-11" db="EMBL/GenBank/DDBJ databases">
        <authorList>
            <consortium name="Pathogen Informatics"/>
        </authorList>
    </citation>
    <scope>NUCLEOTIDE SEQUENCE [LARGE SCALE GENOMIC DNA]</scope>
</reference>
<dbReference type="Pfam" id="PF11427">
    <property type="entry name" value="HTH_Tnp_Tc3_1"/>
    <property type="match status" value="1"/>
</dbReference>
<protein>
    <submittedName>
        <fullName evidence="5">HTH_Tnp_Tc3_1 domain-containing protein</fullName>
    </submittedName>
</protein>
<reference evidence="5" key="2">
    <citation type="submission" date="2019-09" db="UniProtKB">
        <authorList>
            <consortium name="WormBaseParasite"/>
        </authorList>
    </citation>
    <scope>IDENTIFICATION</scope>
</reference>
<gene>
    <name evidence="3" type="ORF">HPBE_LOCUS4423</name>
</gene>
<dbReference type="InterPro" id="IPR025898">
    <property type="entry name" value="Tc3_transposase_DNA-bd_dom"/>
</dbReference>
<feature type="domain" description="Tc3 transposase DNA binding" evidence="2">
    <location>
        <begin position="29"/>
        <end position="73"/>
    </location>
</feature>
<evidence type="ECO:0000256" key="1">
    <source>
        <dbReference type="ARBA" id="ARBA00004123"/>
    </source>
</evidence>
<dbReference type="Gene3D" id="1.10.10.60">
    <property type="entry name" value="Homeodomain-like"/>
    <property type="match status" value="1"/>
</dbReference>